<sequence length="72" mass="7527">MSPHQVTTAPCVRKPRATTALPLYGARKASNSACAPAMYPAAPPSSSLLIVGAEWSCYEAAPQLRPPMADSL</sequence>
<dbReference type="AlphaFoldDB" id="A0AAV7P8U0"/>
<gene>
    <name evidence="1" type="ORF">NDU88_002048</name>
</gene>
<organism evidence="1 2">
    <name type="scientific">Pleurodeles waltl</name>
    <name type="common">Iberian ribbed newt</name>
    <dbReference type="NCBI Taxonomy" id="8319"/>
    <lineage>
        <taxon>Eukaryota</taxon>
        <taxon>Metazoa</taxon>
        <taxon>Chordata</taxon>
        <taxon>Craniata</taxon>
        <taxon>Vertebrata</taxon>
        <taxon>Euteleostomi</taxon>
        <taxon>Amphibia</taxon>
        <taxon>Batrachia</taxon>
        <taxon>Caudata</taxon>
        <taxon>Salamandroidea</taxon>
        <taxon>Salamandridae</taxon>
        <taxon>Pleurodelinae</taxon>
        <taxon>Pleurodeles</taxon>
    </lineage>
</organism>
<protein>
    <submittedName>
        <fullName evidence="1">Uncharacterized protein</fullName>
    </submittedName>
</protein>
<dbReference type="EMBL" id="JANPWB010000011">
    <property type="protein sequence ID" value="KAJ1123580.1"/>
    <property type="molecule type" value="Genomic_DNA"/>
</dbReference>
<name>A0AAV7P8U0_PLEWA</name>
<accession>A0AAV7P8U0</accession>
<dbReference type="Proteomes" id="UP001066276">
    <property type="component" value="Chromosome 7"/>
</dbReference>
<keyword evidence="2" id="KW-1185">Reference proteome</keyword>
<proteinExistence type="predicted"/>
<reference evidence="1" key="1">
    <citation type="journal article" date="2022" name="bioRxiv">
        <title>Sequencing and chromosome-scale assembly of the giantPleurodeles waltlgenome.</title>
        <authorList>
            <person name="Brown T."/>
            <person name="Elewa A."/>
            <person name="Iarovenko S."/>
            <person name="Subramanian E."/>
            <person name="Araus A.J."/>
            <person name="Petzold A."/>
            <person name="Susuki M."/>
            <person name="Suzuki K.-i.T."/>
            <person name="Hayashi T."/>
            <person name="Toyoda A."/>
            <person name="Oliveira C."/>
            <person name="Osipova E."/>
            <person name="Leigh N.D."/>
            <person name="Simon A."/>
            <person name="Yun M.H."/>
        </authorList>
    </citation>
    <scope>NUCLEOTIDE SEQUENCE</scope>
    <source>
        <strain evidence="1">20211129_DDA</strain>
        <tissue evidence="1">Liver</tissue>
    </source>
</reference>
<comment type="caution">
    <text evidence="1">The sequence shown here is derived from an EMBL/GenBank/DDBJ whole genome shotgun (WGS) entry which is preliminary data.</text>
</comment>
<evidence type="ECO:0000313" key="2">
    <source>
        <dbReference type="Proteomes" id="UP001066276"/>
    </source>
</evidence>
<evidence type="ECO:0000313" key="1">
    <source>
        <dbReference type="EMBL" id="KAJ1123580.1"/>
    </source>
</evidence>